<evidence type="ECO:0000313" key="3">
    <source>
        <dbReference type="Proteomes" id="UP000257055"/>
    </source>
</evidence>
<feature type="transmembrane region" description="Helical" evidence="1">
    <location>
        <begin position="168"/>
        <end position="189"/>
    </location>
</feature>
<gene>
    <name evidence="2" type="ORF">UR08_07245</name>
</gene>
<keyword evidence="3" id="KW-1185">Reference proteome</keyword>
<keyword evidence="1" id="KW-1133">Transmembrane helix</keyword>
<proteinExistence type="predicted"/>
<name>A0A3D8TQV5_9LIST</name>
<feature type="transmembrane region" description="Helical" evidence="1">
    <location>
        <begin position="54"/>
        <end position="73"/>
    </location>
</feature>
<organism evidence="2 3">
    <name type="scientific">Listeria kieliensis</name>
    <dbReference type="NCBI Taxonomy" id="1621700"/>
    <lineage>
        <taxon>Bacteria</taxon>
        <taxon>Bacillati</taxon>
        <taxon>Bacillota</taxon>
        <taxon>Bacilli</taxon>
        <taxon>Bacillales</taxon>
        <taxon>Listeriaceae</taxon>
        <taxon>Listeria</taxon>
    </lineage>
</organism>
<dbReference type="AlphaFoldDB" id="A0A3D8TQV5"/>
<comment type="caution">
    <text evidence="2">The sequence shown here is derived from an EMBL/GenBank/DDBJ whole genome shotgun (WGS) entry which is preliminary data.</text>
</comment>
<dbReference type="RefSeq" id="WP_115753012.1">
    <property type="nucleotide sequence ID" value="NZ_LARY01000002.1"/>
</dbReference>
<accession>A0A3D8TQV5</accession>
<keyword evidence="1" id="KW-0812">Transmembrane</keyword>
<evidence type="ECO:0000256" key="1">
    <source>
        <dbReference type="SAM" id="Phobius"/>
    </source>
</evidence>
<feature type="transmembrane region" description="Helical" evidence="1">
    <location>
        <begin position="28"/>
        <end position="48"/>
    </location>
</feature>
<protein>
    <submittedName>
        <fullName evidence="2">Uncharacterized protein</fullName>
    </submittedName>
</protein>
<dbReference type="Proteomes" id="UP000257055">
    <property type="component" value="Unassembled WGS sequence"/>
</dbReference>
<evidence type="ECO:0000313" key="2">
    <source>
        <dbReference type="EMBL" id="RDX00769.1"/>
    </source>
</evidence>
<dbReference type="EMBL" id="LARY01000002">
    <property type="protein sequence ID" value="RDX00769.1"/>
    <property type="molecule type" value="Genomic_DNA"/>
</dbReference>
<sequence length="252" mass="29377">MGLTKLLAFYHKKLGNWNLVYSFMKGFWASYFVLLMMLFLGTVAVFYFLSSGVAWSVVLLDAILAILFFYLLIHLRAKRLIRVKFQLRSFKELQKMKDYLFYGYLAKNGFKTRAELAELISFIRSEAKTGTANKKKSMVGLIFKIFIAVFLAIYGGSFLLGLDKSWNRLLAVLVILLAAVLLFYLVLWLEKALHYLFGRDMRQAEQMIQTIVYIQTVLRARENTDYDPFRMVEKKVEVNPFLQEIIDSKSFL</sequence>
<reference evidence="3" key="1">
    <citation type="submission" date="2015-04" db="EMBL/GenBank/DDBJ databases">
        <authorList>
            <person name="Schardt J."/>
            <person name="Mueller-Herbst S."/>
            <person name="Scherer S."/>
            <person name="Huptas C."/>
        </authorList>
    </citation>
    <scope>NUCLEOTIDE SEQUENCE [LARGE SCALE GENOMIC DNA]</scope>
    <source>
        <strain evidence="3">Kiel-L1</strain>
    </source>
</reference>
<keyword evidence="1" id="KW-0472">Membrane</keyword>
<feature type="transmembrane region" description="Helical" evidence="1">
    <location>
        <begin position="141"/>
        <end position="162"/>
    </location>
</feature>